<gene>
    <name evidence="1" type="ORF">MILVUS5_LOCUS17519</name>
</gene>
<sequence length="316" mass="35259">MDRNGFSLRLHIAKCFGLYSTYWAYLHHHWYIGFGRKLTTGMLPHHLHNQIKYRTVVAPLFCFNYVEHHRPDLVAKQFEALDQVDLNDVGADLTEIKFKENKGEKLIDFQKHYKKEMLQWKGIDRLVENYHPSQASSPQNAHNNGDDPSQASSPQNGNNNGDDDNTDEDAGRNVNAANNNGDDPSQASSPQNGNNNGDEDAGRNVNAANNNGDDTKWKYNGDDDNADEDAGRNVNAANNNGDDDNVDQDAGRNVRPRKHRGAATPPSVILHGPRANRGVNRYRQIARLMPDGSHNELDAPPSTFPTITGSPFLQCH</sequence>
<evidence type="ECO:0000313" key="2">
    <source>
        <dbReference type="Proteomes" id="UP001177021"/>
    </source>
</evidence>
<organism evidence="1 2">
    <name type="scientific">Trifolium pratense</name>
    <name type="common">Red clover</name>
    <dbReference type="NCBI Taxonomy" id="57577"/>
    <lineage>
        <taxon>Eukaryota</taxon>
        <taxon>Viridiplantae</taxon>
        <taxon>Streptophyta</taxon>
        <taxon>Embryophyta</taxon>
        <taxon>Tracheophyta</taxon>
        <taxon>Spermatophyta</taxon>
        <taxon>Magnoliopsida</taxon>
        <taxon>eudicotyledons</taxon>
        <taxon>Gunneridae</taxon>
        <taxon>Pentapetalae</taxon>
        <taxon>rosids</taxon>
        <taxon>fabids</taxon>
        <taxon>Fabales</taxon>
        <taxon>Fabaceae</taxon>
        <taxon>Papilionoideae</taxon>
        <taxon>50 kb inversion clade</taxon>
        <taxon>NPAAA clade</taxon>
        <taxon>Hologalegina</taxon>
        <taxon>IRL clade</taxon>
        <taxon>Trifolieae</taxon>
        <taxon>Trifolium</taxon>
    </lineage>
</organism>
<keyword evidence="2" id="KW-1185">Reference proteome</keyword>
<accession>A0ACB0JYS4</accession>
<protein>
    <submittedName>
        <fullName evidence="1">Uncharacterized protein</fullName>
    </submittedName>
</protein>
<dbReference type="EMBL" id="CASHSV030000109">
    <property type="protein sequence ID" value="CAJ2649416.1"/>
    <property type="molecule type" value="Genomic_DNA"/>
</dbReference>
<dbReference type="Proteomes" id="UP001177021">
    <property type="component" value="Unassembled WGS sequence"/>
</dbReference>
<reference evidence="1" key="1">
    <citation type="submission" date="2023-10" db="EMBL/GenBank/DDBJ databases">
        <authorList>
            <person name="Rodriguez Cubillos JULIANA M."/>
            <person name="De Vega J."/>
        </authorList>
    </citation>
    <scope>NUCLEOTIDE SEQUENCE</scope>
</reference>
<name>A0ACB0JYS4_TRIPR</name>
<comment type="caution">
    <text evidence="1">The sequence shown here is derived from an EMBL/GenBank/DDBJ whole genome shotgun (WGS) entry which is preliminary data.</text>
</comment>
<proteinExistence type="predicted"/>
<evidence type="ECO:0000313" key="1">
    <source>
        <dbReference type="EMBL" id="CAJ2649416.1"/>
    </source>
</evidence>